<keyword evidence="1" id="KW-0614">Plasmid</keyword>
<dbReference type="SUPFAM" id="SSF52540">
    <property type="entry name" value="P-loop containing nucleoside triphosphate hydrolases"/>
    <property type="match status" value="1"/>
</dbReference>
<dbReference type="PANTHER" id="PTHR13696">
    <property type="entry name" value="P-LOOP CONTAINING NUCLEOSIDE TRIPHOSPHATE HYDROLASE"/>
    <property type="match status" value="1"/>
</dbReference>
<dbReference type="InterPro" id="IPR050678">
    <property type="entry name" value="DNA_Partitioning_ATPase"/>
</dbReference>
<dbReference type="EMBL" id="CP080035">
    <property type="protein sequence ID" value="QYC12357.1"/>
    <property type="molecule type" value="Genomic_DNA"/>
</dbReference>
<dbReference type="GeneID" id="94377293"/>
<protein>
    <submittedName>
        <fullName evidence="1">AAA family ATPase</fullName>
    </submittedName>
</protein>
<evidence type="ECO:0000313" key="1">
    <source>
        <dbReference type="EMBL" id="QYC12357.1"/>
    </source>
</evidence>
<geneLocation type="plasmid" evidence="1 2">
    <name>unnamed1</name>
</geneLocation>
<keyword evidence="2" id="KW-1185">Reference proteome</keyword>
<dbReference type="InterPro" id="IPR027417">
    <property type="entry name" value="P-loop_NTPase"/>
</dbReference>
<dbReference type="RefSeq" id="WP_201101144.1">
    <property type="nucleotide sequence ID" value="NZ_BAAAEE010000011.1"/>
</dbReference>
<sequence length="254" mass="27423">MFNITIANNKGGSGKTTTANLLGSEIYASGGSIIILEGDPNRPHARWAEKRGFPVIEGPKTSISNTEEASLAIADAMNGNRLLVITTDGDEGSVLDWIEAAAEHCQFLICDPEGSPNQWLQLAVSQADMVLIPFAPTTLDADQVQATIKSLKQTERMSGRKIDYRVMLTKASNGAVRTRDENELRDALTKNNTPMLTVALADRPAFRGVFKHNKMLSELDEADAGGLQRARENSKAFAAEVIGILKTKAQQVAA</sequence>
<dbReference type="PIRSF" id="PIRSF009320">
    <property type="entry name" value="Nuc_binding_HP_1000"/>
    <property type="match status" value="1"/>
</dbReference>
<organism evidence="1 2">
    <name type="scientific">Brevundimonas nasdae</name>
    <dbReference type="NCBI Taxonomy" id="172043"/>
    <lineage>
        <taxon>Bacteria</taxon>
        <taxon>Pseudomonadati</taxon>
        <taxon>Pseudomonadota</taxon>
        <taxon>Alphaproteobacteria</taxon>
        <taxon>Caulobacterales</taxon>
        <taxon>Caulobacteraceae</taxon>
        <taxon>Brevundimonas</taxon>
    </lineage>
</organism>
<reference evidence="1 2" key="1">
    <citation type="submission" date="2021-07" db="EMBL/GenBank/DDBJ databases">
        <title>Isolation and characterization of bacteria from a gold mining with a capacity of golden bioaccumulation.</title>
        <authorList>
            <person name="Yang X.J."/>
        </authorList>
    </citation>
    <scope>NUCLEOTIDE SEQUENCE [LARGE SCALE GENOMIC DNA]</scope>
    <source>
        <strain evidence="1 2">Au29</strain>
        <plasmid evidence="1 2">unnamed1</plasmid>
    </source>
</reference>
<evidence type="ECO:0000313" key="2">
    <source>
        <dbReference type="Proteomes" id="UP000824334"/>
    </source>
</evidence>
<dbReference type="InterPro" id="IPR015223">
    <property type="entry name" value="MipZ"/>
</dbReference>
<dbReference type="Proteomes" id="UP000824334">
    <property type="component" value="Plasmid unnamed1"/>
</dbReference>
<gene>
    <name evidence="1" type="ORF">KWG56_18520</name>
</gene>
<dbReference type="CDD" id="cd02042">
    <property type="entry name" value="ParAB_family"/>
    <property type="match status" value="1"/>
</dbReference>
<name>A0ABX8TN55_9CAUL</name>
<dbReference type="Pfam" id="PF09140">
    <property type="entry name" value="MipZ"/>
    <property type="match status" value="1"/>
</dbReference>
<dbReference type="Gene3D" id="3.40.50.300">
    <property type="entry name" value="P-loop containing nucleotide triphosphate hydrolases"/>
    <property type="match status" value="1"/>
</dbReference>
<proteinExistence type="predicted"/>
<accession>A0ABX8TN55</accession>
<dbReference type="PANTHER" id="PTHR13696:SF96">
    <property type="entry name" value="COBQ_COBB_MIND_PARA NUCLEOTIDE BINDING DOMAIN-CONTAINING PROTEIN"/>
    <property type="match status" value="1"/>
</dbReference>